<dbReference type="InterPro" id="IPR000577">
    <property type="entry name" value="Carb_kinase_FGGY"/>
</dbReference>
<proteinExistence type="inferred from homology"/>
<dbReference type="InterPro" id="IPR005929">
    <property type="entry name" value="Ribulokinase"/>
</dbReference>
<dbReference type="PIRSF" id="PIRSF000538">
    <property type="entry name" value="GlpK"/>
    <property type="match status" value="1"/>
</dbReference>
<evidence type="ECO:0000256" key="4">
    <source>
        <dbReference type="ARBA" id="ARBA00022840"/>
    </source>
</evidence>
<evidence type="ECO:0000256" key="3">
    <source>
        <dbReference type="ARBA" id="ARBA00022777"/>
    </source>
</evidence>
<reference evidence="10 11" key="1">
    <citation type="submission" date="2022-10" db="EMBL/GenBank/DDBJ databases">
        <title>Luteolibacter arcticus strain CCTCC AB 2014275, whole genome shotgun sequencing project.</title>
        <authorList>
            <person name="Zhao G."/>
            <person name="Shen L."/>
        </authorList>
    </citation>
    <scope>NUCLEOTIDE SEQUENCE [LARGE SCALE GENOMIC DNA]</scope>
    <source>
        <strain evidence="10 11">CCTCC AB 2014275</strain>
    </source>
</reference>
<organism evidence="10 11">
    <name type="scientific">Luteolibacter arcticus</name>
    <dbReference type="NCBI Taxonomy" id="1581411"/>
    <lineage>
        <taxon>Bacteria</taxon>
        <taxon>Pseudomonadati</taxon>
        <taxon>Verrucomicrobiota</taxon>
        <taxon>Verrucomicrobiia</taxon>
        <taxon>Verrucomicrobiales</taxon>
        <taxon>Verrucomicrobiaceae</taxon>
        <taxon>Luteolibacter</taxon>
    </lineage>
</organism>
<evidence type="ECO:0000259" key="8">
    <source>
        <dbReference type="Pfam" id="PF00370"/>
    </source>
</evidence>
<name>A0ABT3GIP9_9BACT</name>
<evidence type="ECO:0000259" key="9">
    <source>
        <dbReference type="Pfam" id="PF02782"/>
    </source>
</evidence>
<feature type="domain" description="Carbohydrate kinase FGGY C-terminal" evidence="9">
    <location>
        <begin position="288"/>
        <end position="474"/>
    </location>
</feature>
<evidence type="ECO:0000256" key="5">
    <source>
        <dbReference type="ARBA" id="ARBA00022935"/>
    </source>
</evidence>
<dbReference type="RefSeq" id="WP_264487508.1">
    <property type="nucleotide sequence ID" value="NZ_JAPDDT010000004.1"/>
</dbReference>
<evidence type="ECO:0000256" key="2">
    <source>
        <dbReference type="ARBA" id="ARBA00022741"/>
    </source>
</evidence>
<dbReference type="Pfam" id="PF00370">
    <property type="entry name" value="FGGY_N"/>
    <property type="match status" value="1"/>
</dbReference>
<dbReference type="InterPro" id="IPR043129">
    <property type="entry name" value="ATPase_NBD"/>
</dbReference>
<protein>
    <submittedName>
        <fullName evidence="10">Ribulokinase</fullName>
        <ecNumber evidence="10">2.7.1.16</ecNumber>
    </submittedName>
</protein>
<keyword evidence="6" id="KW-0119">Carbohydrate metabolism</keyword>
<dbReference type="PANTHER" id="PTHR43435">
    <property type="entry name" value="RIBULOKINASE"/>
    <property type="match status" value="1"/>
</dbReference>
<gene>
    <name evidence="10" type="ORF">OKA05_12630</name>
</gene>
<dbReference type="Proteomes" id="UP001320876">
    <property type="component" value="Unassembled WGS sequence"/>
</dbReference>
<evidence type="ECO:0000313" key="10">
    <source>
        <dbReference type="EMBL" id="MCW1923403.1"/>
    </source>
</evidence>
<dbReference type="Pfam" id="PF02782">
    <property type="entry name" value="FGGY_C"/>
    <property type="match status" value="1"/>
</dbReference>
<dbReference type="EC" id="2.7.1.16" evidence="10"/>
<keyword evidence="3 7" id="KW-0418">Kinase</keyword>
<keyword evidence="5" id="KW-0054">Arabinose catabolism</keyword>
<dbReference type="GO" id="GO:0008741">
    <property type="term" value="F:ribulokinase activity"/>
    <property type="evidence" value="ECO:0007669"/>
    <property type="project" value="UniProtKB-EC"/>
</dbReference>
<dbReference type="PANTHER" id="PTHR43435:SF4">
    <property type="entry name" value="FGGY CARBOHYDRATE KINASE DOMAIN-CONTAINING PROTEIN"/>
    <property type="match status" value="1"/>
</dbReference>
<evidence type="ECO:0000256" key="1">
    <source>
        <dbReference type="ARBA" id="ARBA00022679"/>
    </source>
</evidence>
<comment type="caution">
    <text evidence="10">The sequence shown here is derived from an EMBL/GenBank/DDBJ whole genome shotgun (WGS) entry which is preliminary data.</text>
</comment>
<evidence type="ECO:0000256" key="7">
    <source>
        <dbReference type="RuleBase" id="RU003733"/>
    </source>
</evidence>
<keyword evidence="4" id="KW-0067">ATP-binding</keyword>
<dbReference type="EMBL" id="JAPDDT010000004">
    <property type="protein sequence ID" value="MCW1923403.1"/>
    <property type="molecule type" value="Genomic_DNA"/>
</dbReference>
<evidence type="ECO:0000256" key="6">
    <source>
        <dbReference type="ARBA" id="ARBA00023277"/>
    </source>
</evidence>
<dbReference type="SUPFAM" id="SSF53067">
    <property type="entry name" value="Actin-like ATPase domain"/>
    <property type="match status" value="2"/>
</dbReference>
<evidence type="ECO:0000313" key="11">
    <source>
        <dbReference type="Proteomes" id="UP001320876"/>
    </source>
</evidence>
<dbReference type="InterPro" id="IPR018483">
    <property type="entry name" value="Carb_kinase_FGGY_CS"/>
</dbReference>
<accession>A0ABT3GIP9</accession>
<dbReference type="CDD" id="cd07781">
    <property type="entry name" value="ASKHA_NBD_FGGY_L-RBK"/>
    <property type="match status" value="1"/>
</dbReference>
<feature type="domain" description="Carbohydrate kinase FGGY N-terminal" evidence="8">
    <location>
        <begin position="4"/>
        <end position="276"/>
    </location>
</feature>
<comment type="similarity">
    <text evidence="7">Belongs to the FGGY kinase family.</text>
</comment>
<keyword evidence="11" id="KW-1185">Reference proteome</keyword>
<dbReference type="NCBIfam" id="NF003154">
    <property type="entry name" value="PRK04123.1"/>
    <property type="match status" value="1"/>
</dbReference>
<keyword evidence="2" id="KW-0547">Nucleotide-binding</keyword>
<dbReference type="InterPro" id="IPR018484">
    <property type="entry name" value="FGGY_N"/>
</dbReference>
<sequence length="524" mass="55310">MKAALGLDFGTLSVRALVVGLDGRELGSATRDYAHGAICDHLPGSDLALPPDFALQHPLDWLESAVEAARDAIRQAEGHEVVGIGVDFTSCTMLPLDRDGAPLCLNREFTLVPHAWAKLWKHHGAIPQAARMTALARERGESFLARYGGTIGEEWLFPKILEVIENAPEVAEAASHWMEAGDWVVWQLIGGSAVPLVRSTCQAGYKGLWSAQDGGPSDDFLAALHPALPAAARKIPDLTIAPGNAAGVLSARMAERLGIRSGIPVSAAIIDAHAGVPGAGASMPGTLVMVLGTSSCHMLNSEVDTTIPGVAGVVRDGILPGFYGYETGQAAVGDAFDWLRCMTGETGFSRLSKEAAALPAGAEGVRCLDWFNGCRTPYMDGSLRGAFTGLSLRHGPAHLHRSLMEATAFGVRWIVDLFRGAGVPVERFCATGGLPHHDPFLMQIYADVLGESITIPPSRHGPALGAAILGALAAGEFRDAASAIESMTALGNATARVVVPGKDAASYEPIYDEYRRWGETFQPS</sequence>
<keyword evidence="1 7" id="KW-0808">Transferase</keyword>
<dbReference type="PROSITE" id="PS00445">
    <property type="entry name" value="FGGY_KINASES_2"/>
    <property type="match status" value="1"/>
</dbReference>
<dbReference type="InterPro" id="IPR018485">
    <property type="entry name" value="FGGY_C"/>
</dbReference>
<dbReference type="Gene3D" id="3.30.420.40">
    <property type="match status" value="2"/>
</dbReference>